<name>A0AAV3X3C4_9CYAN</name>
<sequence length="327" mass="37380">MLTLTMRPYGGEADLEAIAHLLNTCAAFERQDDWISVSELRLEFDDPSIDKQQDIRLWEDADGKLIGFGQMWIPPSGDNNDGFLWFNVHPQSRGGYLEKQAIAWGEQRMREVATDRGVCVRLRAGSRDDNSDSPSETLRERMAILESSGFTPDRYFFTMERSLVEPLPEPKLPEGFTLRQLQGEQEVEAWVEMFNQTFIDHWNHHPLTVESHKHWFTDPNYQPEFDLVAIAPDGTFAAFCFCYINPEENEHFARKEGWIADLGTRRGFRKIGLGRAMLLAGMHQLKAAGMDTAKLGVDADNPNGALQLYESVGFRKLHTNISYYKDV</sequence>
<dbReference type="Gene3D" id="3.40.630.30">
    <property type="match status" value="1"/>
</dbReference>
<dbReference type="SUPFAM" id="SSF55729">
    <property type="entry name" value="Acyl-CoA N-acyltransferases (Nat)"/>
    <property type="match status" value="2"/>
</dbReference>
<gene>
    <name evidence="2" type="primary">mshD_1</name>
    <name evidence="2" type="ORF">MiSe_04510</name>
</gene>
<dbReference type="InterPro" id="IPR050276">
    <property type="entry name" value="MshD_Acetyltransferase"/>
</dbReference>
<organism evidence="2 3">
    <name type="scientific">Microseira wollei NIES-4236</name>
    <dbReference type="NCBI Taxonomy" id="2530354"/>
    <lineage>
        <taxon>Bacteria</taxon>
        <taxon>Bacillati</taxon>
        <taxon>Cyanobacteriota</taxon>
        <taxon>Cyanophyceae</taxon>
        <taxon>Oscillatoriophycideae</taxon>
        <taxon>Aerosakkonematales</taxon>
        <taxon>Aerosakkonemataceae</taxon>
        <taxon>Microseira</taxon>
    </lineage>
</organism>
<dbReference type="InterPro" id="IPR000182">
    <property type="entry name" value="GNAT_dom"/>
</dbReference>
<evidence type="ECO:0000313" key="2">
    <source>
        <dbReference type="EMBL" id="GET35706.1"/>
    </source>
</evidence>
<feature type="domain" description="N-acetyltransferase" evidence="1">
    <location>
        <begin position="176"/>
        <end position="327"/>
    </location>
</feature>
<protein>
    <submittedName>
        <fullName evidence="2">Mycothiol acetyltransferase</fullName>
    </submittedName>
</protein>
<dbReference type="Pfam" id="PF00583">
    <property type="entry name" value="Acetyltransf_1"/>
    <property type="match status" value="1"/>
</dbReference>
<dbReference type="InterPro" id="IPR016181">
    <property type="entry name" value="Acyl_CoA_acyltransferase"/>
</dbReference>
<dbReference type="CDD" id="cd04301">
    <property type="entry name" value="NAT_SF"/>
    <property type="match status" value="1"/>
</dbReference>
<dbReference type="Proteomes" id="UP001050975">
    <property type="component" value="Unassembled WGS sequence"/>
</dbReference>
<dbReference type="AlphaFoldDB" id="A0AAV3X3C4"/>
<keyword evidence="3" id="KW-1185">Reference proteome</keyword>
<proteinExistence type="predicted"/>
<dbReference type="GO" id="GO:0016747">
    <property type="term" value="F:acyltransferase activity, transferring groups other than amino-acyl groups"/>
    <property type="evidence" value="ECO:0007669"/>
    <property type="project" value="InterPro"/>
</dbReference>
<dbReference type="RefSeq" id="WP_226573958.1">
    <property type="nucleotide sequence ID" value="NZ_BLAY01000003.1"/>
</dbReference>
<dbReference type="PROSITE" id="PS51186">
    <property type="entry name" value="GNAT"/>
    <property type="match status" value="1"/>
</dbReference>
<reference evidence="2" key="1">
    <citation type="submission" date="2019-10" db="EMBL/GenBank/DDBJ databases">
        <title>Draft genome sequece of Microseira wollei NIES-4236.</title>
        <authorList>
            <person name="Yamaguchi H."/>
            <person name="Suzuki S."/>
            <person name="Kawachi M."/>
        </authorList>
    </citation>
    <scope>NUCLEOTIDE SEQUENCE</scope>
    <source>
        <strain evidence="2">NIES-4236</strain>
    </source>
</reference>
<comment type="caution">
    <text evidence="2">The sequence shown here is derived from an EMBL/GenBank/DDBJ whole genome shotgun (WGS) entry which is preliminary data.</text>
</comment>
<evidence type="ECO:0000313" key="3">
    <source>
        <dbReference type="Proteomes" id="UP001050975"/>
    </source>
</evidence>
<accession>A0AAV3X3C4</accession>
<dbReference type="PANTHER" id="PTHR43617">
    <property type="entry name" value="L-AMINO ACID N-ACETYLTRANSFERASE"/>
    <property type="match status" value="1"/>
</dbReference>
<dbReference type="EMBL" id="BLAY01000003">
    <property type="protein sequence ID" value="GET35706.1"/>
    <property type="molecule type" value="Genomic_DNA"/>
</dbReference>
<evidence type="ECO:0000259" key="1">
    <source>
        <dbReference type="PROSITE" id="PS51186"/>
    </source>
</evidence>